<evidence type="ECO:0000256" key="3">
    <source>
        <dbReference type="ARBA" id="ARBA00008876"/>
    </source>
</evidence>
<evidence type="ECO:0000259" key="11">
    <source>
        <dbReference type="Pfam" id="PF05681"/>
    </source>
</evidence>
<evidence type="ECO:0000256" key="6">
    <source>
        <dbReference type="ARBA" id="ARBA00022723"/>
    </source>
</evidence>
<comment type="caution">
    <text evidence="13">The sequence shown here is derived from an EMBL/GenBank/DDBJ whole genome shotgun (WGS) entry which is preliminary data.</text>
</comment>
<comment type="similarity">
    <text evidence="3 10">Belongs to the class-I fumarase family.</text>
</comment>
<evidence type="ECO:0000256" key="4">
    <source>
        <dbReference type="ARBA" id="ARBA00011738"/>
    </source>
</evidence>
<comment type="cofactor">
    <cofactor evidence="2 10">
        <name>[4Fe-4S] cluster</name>
        <dbReference type="ChEBI" id="CHEBI:49883"/>
    </cofactor>
</comment>
<dbReference type="Pfam" id="PF05681">
    <property type="entry name" value="Fumerase"/>
    <property type="match status" value="1"/>
</dbReference>
<evidence type="ECO:0000256" key="5">
    <source>
        <dbReference type="ARBA" id="ARBA00022485"/>
    </source>
</evidence>
<dbReference type="GO" id="GO:0046872">
    <property type="term" value="F:metal ion binding"/>
    <property type="evidence" value="ECO:0007669"/>
    <property type="project" value="UniProtKB-UniRule"/>
</dbReference>
<comment type="subunit">
    <text evidence="4 10">Homodimer.</text>
</comment>
<sequence length="502" mass="54398">MSVIRQDDLISSVADALQFISYYHPIDFVKGVHEAYLREENPAAKDAMAQILINSRMCAEGHRPICQDTGIVTVFIKVGMNVQWSDATMSVADMINEGVRQAYTHPDNVLRASILADPAGKRQNTKDNTPAVIHYEIVEGDEVEVHVAAKGGGSENKSKMVMLNPSDSIVEWVKKTVPTMGAGWCPPGMLGIGIGGTAEKAAVMAKESLMDPIDIHELRERGPQNRVEELRLEIMDAVNELGIGAQGLGGLTTVLDIKIKDYPTHAASLPICMIPNCAATRHAHFTLNGSGPAVLTPPSLDEWPEVTFEVGETTRRVDLNTVTQEEIESWQPGETVLLNGKMLTGRDAAHKKMVEMLNNGEELPVDLKGRFIYYVGPVDPVGDEVVGPAGPTTATRMDKFTRQVIESTGLMGMIGKSERGPIAIDAIRDNKAVYLMAVGGAAYLVSKAITNAEVLAFPELGMEAIYEFEVKDMPVTVAVDTNGESVHTTGPAKWKEIIATKL</sequence>
<dbReference type="PANTHER" id="PTHR43351">
    <property type="entry name" value="L(+)-TARTRATE DEHYDRATASE SUBUNIT BETA"/>
    <property type="match status" value="1"/>
</dbReference>
<dbReference type="AlphaFoldDB" id="A0A437QCL6"/>
<proteinExistence type="inferred from homology"/>
<dbReference type="Gene3D" id="3.20.130.10">
    <property type="entry name" value="Fe-S hydro-lyase, tartrate dehydratase beta-type, catalytic domain"/>
    <property type="match status" value="1"/>
</dbReference>
<protein>
    <recommendedName>
        <fullName evidence="10">Fumarate hydratase class I</fullName>
        <ecNumber evidence="10">4.2.1.2</ecNumber>
    </recommendedName>
</protein>
<dbReference type="Pfam" id="PF05683">
    <property type="entry name" value="Fumerase_C"/>
    <property type="match status" value="1"/>
</dbReference>
<organism evidence="13 14">
    <name type="scientific">Neptunomonas marina</name>
    <dbReference type="NCBI Taxonomy" id="1815562"/>
    <lineage>
        <taxon>Bacteria</taxon>
        <taxon>Pseudomonadati</taxon>
        <taxon>Pseudomonadota</taxon>
        <taxon>Gammaproteobacteria</taxon>
        <taxon>Oceanospirillales</taxon>
        <taxon>Oceanospirillaceae</taxon>
        <taxon>Neptunomonas</taxon>
    </lineage>
</organism>
<evidence type="ECO:0000256" key="8">
    <source>
        <dbReference type="ARBA" id="ARBA00023014"/>
    </source>
</evidence>
<dbReference type="SUPFAM" id="SSF117457">
    <property type="entry name" value="FumA C-terminal domain-like"/>
    <property type="match status" value="1"/>
</dbReference>
<evidence type="ECO:0000313" key="14">
    <source>
        <dbReference type="Proteomes" id="UP000282818"/>
    </source>
</evidence>
<comment type="catalytic activity">
    <reaction evidence="1 10">
        <text>(S)-malate = fumarate + H2O</text>
        <dbReference type="Rhea" id="RHEA:12460"/>
        <dbReference type="ChEBI" id="CHEBI:15377"/>
        <dbReference type="ChEBI" id="CHEBI:15589"/>
        <dbReference type="ChEBI" id="CHEBI:29806"/>
        <dbReference type="EC" id="4.2.1.2"/>
    </reaction>
</comment>
<dbReference type="GO" id="GO:0004333">
    <property type="term" value="F:fumarate hydratase activity"/>
    <property type="evidence" value="ECO:0007669"/>
    <property type="project" value="UniProtKB-UniRule"/>
</dbReference>
<dbReference type="Proteomes" id="UP000282818">
    <property type="component" value="Unassembled WGS sequence"/>
</dbReference>
<keyword evidence="9 10" id="KW-0456">Lyase</keyword>
<evidence type="ECO:0000256" key="7">
    <source>
        <dbReference type="ARBA" id="ARBA00023004"/>
    </source>
</evidence>
<dbReference type="GO" id="GO:0006091">
    <property type="term" value="P:generation of precursor metabolites and energy"/>
    <property type="evidence" value="ECO:0007669"/>
    <property type="project" value="InterPro"/>
</dbReference>
<evidence type="ECO:0000259" key="12">
    <source>
        <dbReference type="Pfam" id="PF05683"/>
    </source>
</evidence>
<dbReference type="RefSeq" id="WP_127692328.1">
    <property type="nucleotide sequence ID" value="NZ_SACQ01000001.1"/>
</dbReference>
<keyword evidence="5 10" id="KW-0004">4Fe-4S</keyword>
<dbReference type="EMBL" id="SACQ01000001">
    <property type="protein sequence ID" value="RVU32159.1"/>
    <property type="molecule type" value="Genomic_DNA"/>
</dbReference>
<name>A0A437QCL6_9GAMM</name>
<gene>
    <name evidence="13" type="ORF">EOE65_00455</name>
</gene>
<keyword evidence="6 10" id="KW-0479">Metal-binding</keyword>
<feature type="domain" description="Fe-S hydro-lyase tartrate dehydratase beta-type catalytic" evidence="12">
    <location>
        <begin position="289"/>
        <end position="489"/>
    </location>
</feature>
<feature type="domain" description="Fe-S hydro-lyase tartrate dehydratase alpha-type catalytic" evidence="11">
    <location>
        <begin position="12"/>
        <end position="285"/>
    </location>
</feature>
<dbReference type="InterPro" id="IPR011167">
    <property type="entry name" value="Fe_dep_fumarate_hydratase"/>
</dbReference>
<dbReference type="InterPro" id="IPR004646">
    <property type="entry name" value="Fe-S_hydro-lyase_TtdA-typ_cat"/>
</dbReference>
<evidence type="ECO:0000256" key="2">
    <source>
        <dbReference type="ARBA" id="ARBA00001966"/>
    </source>
</evidence>
<accession>A0A437QCL6</accession>
<dbReference type="PANTHER" id="PTHR43351:SF2">
    <property type="entry name" value="L(+)-TARTRATE DEHYDRATASE SUBUNIT BETA-RELATED"/>
    <property type="match status" value="1"/>
</dbReference>
<dbReference type="EC" id="4.2.1.2" evidence="10"/>
<keyword evidence="14" id="KW-1185">Reference proteome</keyword>
<reference evidence="13 14" key="1">
    <citation type="submission" date="2019-01" db="EMBL/GenBank/DDBJ databases">
        <authorList>
            <person name="Chen W.-M."/>
        </authorList>
    </citation>
    <scope>NUCLEOTIDE SEQUENCE [LARGE SCALE GENOMIC DNA]</scope>
    <source>
        <strain evidence="13 14">HPM-16</strain>
    </source>
</reference>
<evidence type="ECO:0000313" key="13">
    <source>
        <dbReference type="EMBL" id="RVU32159.1"/>
    </source>
</evidence>
<evidence type="ECO:0000256" key="1">
    <source>
        <dbReference type="ARBA" id="ARBA00000929"/>
    </source>
</evidence>
<dbReference type="NCBIfam" id="TIGR00723">
    <property type="entry name" value="ttdB_fumA_fumB"/>
    <property type="match status" value="1"/>
</dbReference>
<evidence type="ECO:0000256" key="9">
    <source>
        <dbReference type="ARBA" id="ARBA00023239"/>
    </source>
</evidence>
<comment type="function">
    <text evidence="10">Catalyzes the reversible hydration of fumarate to (S)-malate.</text>
</comment>
<dbReference type="PIRSF" id="PIRSF001394">
    <property type="entry name" value="Fe_dep_fumar_hy"/>
    <property type="match status" value="1"/>
</dbReference>
<keyword evidence="8 10" id="KW-0411">Iron-sulfur</keyword>
<dbReference type="InterPro" id="IPR036660">
    <property type="entry name" value="Fe-S_hydroAse_TtdB_cat_sf"/>
</dbReference>
<dbReference type="InterPro" id="IPR004647">
    <property type="entry name" value="Fe-S_hydro-lyase_TtdB-typ_cat"/>
</dbReference>
<evidence type="ECO:0000256" key="10">
    <source>
        <dbReference type="PIRNR" id="PIRNR001394"/>
    </source>
</evidence>
<dbReference type="NCBIfam" id="TIGR00722">
    <property type="entry name" value="ttdA_fumA_fumB"/>
    <property type="match status" value="1"/>
</dbReference>
<keyword evidence="7 10" id="KW-0408">Iron</keyword>
<dbReference type="GO" id="GO:0051539">
    <property type="term" value="F:4 iron, 4 sulfur cluster binding"/>
    <property type="evidence" value="ECO:0007669"/>
    <property type="project" value="UniProtKB-UniRule"/>
</dbReference>